<protein>
    <submittedName>
        <fullName evidence="2">Uncharacterized protein</fullName>
    </submittedName>
</protein>
<dbReference type="RefSeq" id="WP_130295393.1">
    <property type="nucleotide sequence ID" value="NZ_SHKL01000002.1"/>
</dbReference>
<evidence type="ECO:0000313" key="3">
    <source>
        <dbReference type="Proteomes" id="UP000291591"/>
    </source>
</evidence>
<accession>A0A4V6ME01</accession>
<proteinExistence type="predicted"/>
<sequence>MSSLQGYVTASYAALVREFGEPGAPQDPDKSHVEWHLVSPYVGTVTIYDYGPLHECDEHWYISLTEPVEWHVGGRDRAATDWVASRLWVDPHYPAHAGCCGPERLPWWIEERREAEREIAEDSKTGPADAAPDGAVPDEPDNDGDCPSIPAQTDPTTAPETAQIPLIGP</sequence>
<evidence type="ECO:0000256" key="1">
    <source>
        <dbReference type="SAM" id="MobiDB-lite"/>
    </source>
</evidence>
<gene>
    <name evidence="2" type="ORF">EV383_6243</name>
</gene>
<dbReference type="AlphaFoldDB" id="A0A4V6ME01"/>
<name>A0A4V6ME01_PSEST</name>
<feature type="compositionally biased region" description="Polar residues" evidence="1">
    <location>
        <begin position="150"/>
        <end position="160"/>
    </location>
</feature>
<keyword evidence="3" id="KW-1185">Reference proteome</keyword>
<dbReference type="Proteomes" id="UP000291591">
    <property type="component" value="Unassembled WGS sequence"/>
</dbReference>
<reference evidence="2 3" key="1">
    <citation type="submission" date="2019-02" db="EMBL/GenBank/DDBJ databases">
        <title>Sequencing the genomes of 1000 actinobacteria strains.</title>
        <authorList>
            <person name="Klenk H.-P."/>
        </authorList>
    </citation>
    <scope>NUCLEOTIDE SEQUENCE [LARGE SCALE GENOMIC DNA]</scope>
    <source>
        <strain evidence="2 3">DSM 45779</strain>
    </source>
</reference>
<organism evidence="2 3">
    <name type="scientific">Pseudonocardia sediminis</name>
    <dbReference type="NCBI Taxonomy" id="1397368"/>
    <lineage>
        <taxon>Bacteria</taxon>
        <taxon>Bacillati</taxon>
        <taxon>Actinomycetota</taxon>
        <taxon>Actinomycetes</taxon>
        <taxon>Pseudonocardiales</taxon>
        <taxon>Pseudonocardiaceae</taxon>
        <taxon>Pseudonocardia</taxon>
    </lineage>
</organism>
<comment type="caution">
    <text evidence="2">The sequence shown here is derived from an EMBL/GenBank/DDBJ whole genome shotgun (WGS) entry which is preliminary data.</text>
</comment>
<evidence type="ECO:0000313" key="2">
    <source>
        <dbReference type="EMBL" id="RZT75502.1"/>
    </source>
</evidence>
<feature type="region of interest" description="Disordered" evidence="1">
    <location>
        <begin position="116"/>
        <end position="169"/>
    </location>
</feature>
<dbReference type="EMBL" id="SHKL01000002">
    <property type="protein sequence ID" value="RZT75502.1"/>
    <property type="molecule type" value="Genomic_DNA"/>
</dbReference>